<dbReference type="AlphaFoldDB" id="A0A8J5N0M8"/>
<feature type="compositionally biased region" description="Low complexity" evidence="1">
    <location>
        <begin position="20"/>
        <end position="32"/>
    </location>
</feature>
<protein>
    <submittedName>
        <fullName evidence="2">Uncharacterized protein</fullName>
    </submittedName>
</protein>
<organism evidence="2 3">
    <name type="scientific">Homarus americanus</name>
    <name type="common">American lobster</name>
    <dbReference type="NCBI Taxonomy" id="6706"/>
    <lineage>
        <taxon>Eukaryota</taxon>
        <taxon>Metazoa</taxon>
        <taxon>Ecdysozoa</taxon>
        <taxon>Arthropoda</taxon>
        <taxon>Crustacea</taxon>
        <taxon>Multicrustacea</taxon>
        <taxon>Malacostraca</taxon>
        <taxon>Eumalacostraca</taxon>
        <taxon>Eucarida</taxon>
        <taxon>Decapoda</taxon>
        <taxon>Pleocyemata</taxon>
        <taxon>Astacidea</taxon>
        <taxon>Nephropoidea</taxon>
        <taxon>Nephropidae</taxon>
        <taxon>Homarus</taxon>
    </lineage>
</organism>
<sequence>MPSSSGCSVTAPQPRTGQHASSSAPVSSSVSPGTSHGPFSHSPLLVTHHIPHP</sequence>
<keyword evidence="3" id="KW-1185">Reference proteome</keyword>
<evidence type="ECO:0000256" key="1">
    <source>
        <dbReference type="SAM" id="MobiDB-lite"/>
    </source>
</evidence>
<proteinExistence type="predicted"/>
<accession>A0A8J5N0M8</accession>
<comment type="caution">
    <text evidence="2">The sequence shown here is derived from an EMBL/GenBank/DDBJ whole genome shotgun (WGS) entry which is preliminary data.</text>
</comment>
<feature type="region of interest" description="Disordered" evidence="1">
    <location>
        <begin position="1"/>
        <end position="53"/>
    </location>
</feature>
<dbReference type="Proteomes" id="UP000747542">
    <property type="component" value="Unassembled WGS sequence"/>
</dbReference>
<feature type="compositionally biased region" description="Polar residues" evidence="1">
    <location>
        <begin position="1"/>
        <end position="19"/>
    </location>
</feature>
<dbReference type="EMBL" id="JAHLQT010014789">
    <property type="protein sequence ID" value="KAG7170227.1"/>
    <property type="molecule type" value="Genomic_DNA"/>
</dbReference>
<evidence type="ECO:0000313" key="2">
    <source>
        <dbReference type="EMBL" id="KAG7170227.1"/>
    </source>
</evidence>
<evidence type="ECO:0000313" key="3">
    <source>
        <dbReference type="Proteomes" id="UP000747542"/>
    </source>
</evidence>
<reference evidence="2" key="1">
    <citation type="journal article" date="2021" name="Sci. Adv.">
        <title>The American lobster genome reveals insights on longevity, neural, and immune adaptations.</title>
        <authorList>
            <person name="Polinski J.M."/>
            <person name="Zimin A.V."/>
            <person name="Clark K.F."/>
            <person name="Kohn A.B."/>
            <person name="Sadowski N."/>
            <person name="Timp W."/>
            <person name="Ptitsyn A."/>
            <person name="Khanna P."/>
            <person name="Romanova D.Y."/>
            <person name="Williams P."/>
            <person name="Greenwood S.J."/>
            <person name="Moroz L.L."/>
            <person name="Walt D.R."/>
            <person name="Bodnar A.G."/>
        </authorList>
    </citation>
    <scope>NUCLEOTIDE SEQUENCE</scope>
    <source>
        <strain evidence="2">GMGI-L3</strain>
    </source>
</reference>
<gene>
    <name evidence="2" type="ORF">Hamer_G030773</name>
</gene>
<name>A0A8J5N0M8_HOMAM</name>